<sequence>MERVYFLLILCAAFYAAPSSAEGKPSRCRCSWPPGIIENEATLEAALDSVTEPQLGKNVTVRAYVMYDYSFSATSVNSTNTTFMSEYFRHIFEKVQAAINKMGAMINITVANVTYNNDLIKNHTAGNLSGDIDGEKTLQALIEYSDSQKKRKDSIHYYFVAGPFNASIKQTDALHTNNTFCTKNASAAIVQTIIYQNPYFYFTAQKMTALTLGSMHPAHLEDVDKKHLEKIFKNCPKRGYKKKKKAKAVKRSE</sequence>
<evidence type="ECO:0000313" key="2">
    <source>
        <dbReference type="EMBL" id="JAA60563.1"/>
    </source>
</evidence>
<dbReference type="InterPro" id="IPR024079">
    <property type="entry name" value="MetalloPept_cat_dom_sf"/>
</dbReference>
<organism evidence="2">
    <name type="scientific">Rhipicephalus pulchellus</name>
    <name type="common">Yellow backed tick</name>
    <name type="synonym">Dermacentor pulchellus</name>
    <dbReference type="NCBI Taxonomy" id="72859"/>
    <lineage>
        <taxon>Eukaryota</taxon>
        <taxon>Metazoa</taxon>
        <taxon>Ecdysozoa</taxon>
        <taxon>Arthropoda</taxon>
        <taxon>Chelicerata</taxon>
        <taxon>Arachnida</taxon>
        <taxon>Acari</taxon>
        <taxon>Parasitiformes</taxon>
        <taxon>Ixodida</taxon>
        <taxon>Ixodoidea</taxon>
        <taxon>Ixodidae</taxon>
        <taxon>Rhipicephalinae</taxon>
        <taxon>Rhipicephalus</taxon>
        <taxon>Rhipicephalus</taxon>
    </lineage>
</organism>
<feature type="chain" id="PRO_5003981592" evidence="1">
    <location>
        <begin position="24"/>
        <end position="253"/>
    </location>
</feature>
<reference evidence="2" key="2">
    <citation type="journal article" date="2015" name="J. Proteomics">
        <title>Sexual differences in the sialomes of the zebra tick, Rhipicephalus pulchellus.</title>
        <authorList>
            <person name="Tan A.W."/>
            <person name="Francischetti I.M."/>
            <person name="Slovak M."/>
            <person name="Kini R.M."/>
            <person name="Ribeiro J.M."/>
        </authorList>
    </citation>
    <scope>NUCLEOTIDE SEQUENCE</scope>
    <source>
        <tissue evidence="2">Salivary gland</tissue>
    </source>
</reference>
<protein>
    <submittedName>
        <fullName evidence="2">Putative secreted peptide</fullName>
    </submittedName>
</protein>
<feature type="signal peptide" evidence="1">
    <location>
        <begin position="1"/>
        <end position="23"/>
    </location>
</feature>
<name>L7MBL2_RHIPC</name>
<keyword evidence="1" id="KW-0732">Signal</keyword>
<proteinExistence type="evidence at transcript level"/>
<dbReference type="EMBL" id="GACK01004471">
    <property type="protein sequence ID" value="JAA60563.1"/>
    <property type="molecule type" value="mRNA"/>
</dbReference>
<reference evidence="2" key="1">
    <citation type="submission" date="2012-11" db="EMBL/GenBank/DDBJ databases">
        <authorList>
            <person name="Lucero-Rivera Y.E."/>
            <person name="Tovar-Ramirez D."/>
        </authorList>
    </citation>
    <scope>NUCLEOTIDE SEQUENCE</scope>
    <source>
        <tissue evidence="2">Salivary gland</tissue>
    </source>
</reference>
<dbReference type="Gene3D" id="3.40.390.10">
    <property type="entry name" value="Collagenase (Catalytic Domain)"/>
    <property type="match status" value="1"/>
</dbReference>
<accession>L7MBL2</accession>
<dbReference type="AlphaFoldDB" id="L7MBL2"/>
<evidence type="ECO:0000256" key="1">
    <source>
        <dbReference type="SAM" id="SignalP"/>
    </source>
</evidence>
<dbReference type="GO" id="GO:0008237">
    <property type="term" value="F:metallopeptidase activity"/>
    <property type="evidence" value="ECO:0007669"/>
    <property type="project" value="InterPro"/>
</dbReference>